<dbReference type="Proteomes" id="UP000004968">
    <property type="component" value="Unassembled WGS sequence"/>
</dbReference>
<dbReference type="RefSeq" id="WP_006777858.1">
    <property type="nucleotide sequence ID" value="NZ_GG668175.1"/>
</dbReference>
<dbReference type="GeneID" id="93150187"/>
<evidence type="ECO:0000313" key="1">
    <source>
        <dbReference type="EMBL" id="EFC94391.1"/>
    </source>
</evidence>
<comment type="caution">
    <text evidence="1">The sequence shown here is derived from an EMBL/GenBank/DDBJ whole genome shotgun (WGS) entry which is preliminary data.</text>
</comment>
<evidence type="ECO:0000313" key="2">
    <source>
        <dbReference type="Proteomes" id="UP000004968"/>
    </source>
</evidence>
<proteinExistence type="predicted"/>
<dbReference type="AlphaFoldDB" id="D3AUW5"/>
<dbReference type="EMBL" id="ACIO01001149">
    <property type="protein sequence ID" value="EFC94391.1"/>
    <property type="molecule type" value="Genomic_DNA"/>
</dbReference>
<gene>
    <name evidence="1" type="ORF">CLOSTHATH_07435</name>
</gene>
<accession>D3AUW5</accession>
<sequence>MRAAGNDVLPSWYYKKGTAPNKEMRIISEKLLKRLTELTKLSYISDLHGGASGRIISKALHEIKPEEYSIEEWEYAIGYILGQTQHFESREAALQYLYEQLNKIDK</sequence>
<organism evidence="1 2">
    <name type="scientific">Hungatella hathewayi DSM 13479</name>
    <dbReference type="NCBI Taxonomy" id="566550"/>
    <lineage>
        <taxon>Bacteria</taxon>
        <taxon>Bacillati</taxon>
        <taxon>Bacillota</taxon>
        <taxon>Clostridia</taxon>
        <taxon>Lachnospirales</taxon>
        <taxon>Lachnospiraceae</taxon>
        <taxon>Hungatella</taxon>
    </lineage>
</organism>
<dbReference type="HOGENOM" id="CLU_176186_1_0_9"/>
<protein>
    <submittedName>
        <fullName evidence="1">Uncharacterized protein</fullName>
    </submittedName>
</protein>
<reference evidence="1 2" key="1">
    <citation type="submission" date="2010-01" db="EMBL/GenBank/DDBJ databases">
        <authorList>
            <person name="Weinstock G."/>
            <person name="Sodergren E."/>
            <person name="Clifton S."/>
            <person name="Fulton L."/>
            <person name="Fulton B."/>
            <person name="Courtney L."/>
            <person name="Fronick C."/>
            <person name="Harrison M."/>
            <person name="Strong C."/>
            <person name="Farmer C."/>
            <person name="Delahaunty K."/>
            <person name="Markovic C."/>
            <person name="Hall O."/>
            <person name="Minx P."/>
            <person name="Tomlinson C."/>
            <person name="Mitreva M."/>
            <person name="Nelson J."/>
            <person name="Hou S."/>
            <person name="Wollam A."/>
            <person name="Pepin K.H."/>
            <person name="Johnson M."/>
            <person name="Bhonagiri V."/>
            <person name="Nash W.E."/>
            <person name="Warren W."/>
            <person name="Chinwalla A."/>
            <person name="Mardis E.R."/>
            <person name="Wilson R.K."/>
        </authorList>
    </citation>
    <scope>NUCLEOTIDE SEQUENCE [LARGE SCALE GENOMIC DNA]</scope>
    <source>
        <strain evidence="1 2">DSM 13479</strain>
    </source>
</reference>
<name>D3AUW5_9FIRM</name>